<name>A0A318RNU8_WILLI</name>
<dbReference type="CDD" id="cd07262">
    <property type="entry name" value="VOC_like"/>
    <property type="match status" value="1"/>
</dbReference>
<dbReference type="InterPro" id="IPR029068">
    <property type="entry name" value="Glyas_Bleomycin-R_OHBP_Dase"/>
</dbReference>
<evidence type="ECO:0000259" key="1">
    <source>
        <dbReference type="PROSITE" id="PS51819"/>
    </source>
</evidence>
<dbReference type="InterPro" id="IPR037523">
    <property type="entry name" value="VOC_core"/>
</dbReference>
<dbReference type="InterPro" id="IPR004360">
    <property type="entry name" value="Glyas_Fos-R_dOase_dom"/>
</dbReference>
<protein>
    <submittedName>
        <fullName evidence="2">Putative lactoylglutathione lyase</fullName>
    </submittedName>
</protein>
<accession>A0A318RNU8</accession>
<gene>
    <name evidence="2" type="ORF">DFR67_106303</name>
</gene>
<reference evidence="2 3" key="1">
    <citation type="submission" date="2018-06" db="EMBL/GenBank/DDBJ databases">
        <title>Genomic Encyclopedia of Type Strains, Phase IV (KMG-IV): sequencing the most valuable type-strain genomes for metagenomic binning, comparative biology and taxonomic classification.</title>
        <authorList>
            <person name="Goeker M."/>
        </authorList>
    </citation>
    <scope>NUCLEOTIDE SEQUENCE [LARGE SCALE GENOMIC DNA]</scope>
    <source>
        <strain evidence="2 3">DSM 45521</strain>
    </source>
</reference>
<dbReference type="PANTHER" id="PTHR35006:SF2">
    <property type="entry name" value="GLYOXALASE FAMILY PROTEIN (AFU_ORTHOLOGUE AFUA_5G14830)"/>
    <property type="match status" value="1"/>
</dbReference>
<dbReference type="Pfam" id="PF00903">
    <property type="entry name" value="Glyoxalase"/>
    <property type="match status" value="1"/>
</dbReference>
<evidence type="ECO:0000313" key="3">
    <source>
        <dbReference type="Proteomes" id="UP000247591"/>
    </source>
</evidence>
<dbReference type="EMBL" id="QJSP01000006">
    <property type="protein sequence ID" value="PYE17599.1"/>
    <property type="molecule type" value="Genomic_DNA"/>
</dbReference>
<keyword evidence="3" id="KW-1185">Reference proteome</keyword>
<organism evidence="2 3">
    <name type="scientific">Williamsia limnetica</name>
    <dbReference type="NCBI Taxonomy" id="882452"/>
    <lineage>
        <taxon>Bacteria</taxon>
        <taxon>Bacillati</taxon>
        <taxon>Actinomycetota</taxon>
        <taxon>Actinomycetes</taxon>
        <taxon>Mycobacteriales</taxon>
        <taxon>Nocardiaceae</taxon>
        <taxon>Williamsia</taxon>
    </lineage>
</organism>
<sequence>MTRLTSDYDQAMIDHLSLQSADPGASAAFYLRVFEPLGVKEVMRFDGPGGLMVALGDGDFPELWFGPLVDPGIRPVHLALAAATREVVDEVHELAVGAGAEILHEPRVWPEYHPTYYGVFLRDPDGNNVEAVNHGFERLGF</sequence>
<keyword evidence="2" id="KW-0456">Lyase</keyword>
<evidence type="ECO:0000313" key="2">
    <source>
        <dbReference type="EMBL" id="PYE17599.1"/>
    </source>
</evidence>
<proteinExistence type="predicted"/>
<dbReference type="SUPFAM" id="SSF54593">
    <property type="entry name" value="Glyoxalase/Bleomycin resistance protein/Dihydroxybiphenyl dioxygenase"/>
    <property type="match status" value="1"/>
</dbReference>
<comment type="caution">
    <text evidence="2">The sequence shown here is derived from an EMBL/GenBank/DDBJ whole genome shotgun (WGS) entry which is preliminary data.</text>
</comment>
<dbReference type="PANTHER" id="PTHR35006">
    <property type="entry name" value="GLYOXALASE FAMILY PROTEIN (AFU_ORTHOLOGUE AFUA_5G14830)"/>
    <property type="match status" value="1"/>
</dbReference>
<feature type="domain" description="VOC" evidence="1">
    <location>
        <begin position="12"/>
        <end position="134"/>
    </location>
</feature>
<dbReference type="Gene3D" id="3.10.180.10">
    <property type="entry name" value="2,3-Dihydroxybiphenyl 1,2-Dioxygenase, domain 1"/>
    <property type="match status" value="1"/>
</dbReference>
<dbReference type="AlphaFoldDB" id="A0A318RNU8"/>
<dbReference type="GO" id="GO:0016829">
    <property type="term" value="F:lyase activity"/>
    <property type="evidence" value="ECO:0007669"/>
    <property type="project" value="UniProtKB-KW"/>
</dbReference>
<dbReference type="PROSITE" id="PS51819">
    <property type="entry name" value="VOC"/>
    <property type="match status" value="1"/>
</dbReference>
<dbReference type="Proteomes" id="UP000247591">
    <property type="component" value="Unassembled WGS sequence"/>
</dbReference>